<dbReference type="EMBL" id="JAGKQM010000012">
    <property type="protein sequence ID" value="KAH0896174.1"/>
    <property type="molecule type" value="Genomic_DNA"/>
</dbReference>
<dbReference type="Pfam" id="PF08387">
    <property type="entry name" value="FBD"/>
    <property type="match status" value="1"/>
</dbReference>
<dbReference type="InterPro" id="IPR006566">
    <property type="entry name" value="FBD"/>
</dbReference>
<protein>
    <recommendedName>
        <fullName evidence="1">F-box domain-containing protein</fullName>
    </recommendedName>
</protein>
<dbReference type="Gene3D" id="3.80.10.10">
    <property type="entry name" value="Ribonuclease Inhibitor"/>
    <property type="match status" value="2"/>
</dbReference>
<evidence type="ECO:0000259" key="1">
    <source>
        <dbReference type="PROSITE" id="PS50181"/>
    </source>
</evidence>
<evidence type="ECO:0000313" key="2">
    <source>
        <dbReference type="EMBL" id="KAH0896174.1"/>
    </source>
</evidence>
<dbReference type="Pfam" id="PF07723">
    <property type="entry name" value="LRR_2"/>
    <property type="match status" value="1"/>
</dbReference>
<dbReference type="SMART" id="SM00579">
    <property type="entry name" value="FBD"/>
    <property type="match status" value="1"/>
</dbReference>
<evidence type="ECO:0000313" key="3">
    <source>
        <dbReference type="Proteomes" id="UP000824890"/>
    </source>
</evidence>
<dbReference type="Proteomes" id="UP000824890">
    <property type="component" value="Unassembled WGS sequence"/>
</dbReference>
<feature type="domain" description="F-box" evidence="1">
    <location>
        <begin position="24"/>
        <end position="71"/>
    </location>
</feature>
<dbReference type="SUPFAM" id="SSF81383">
    <property type="entry name" value="F-box domain"/>
    <property type="match status" value="1"/>
</dbReference>
<dbReference type="PROSITE" id="PS50181">
    <property type="entry name" value="FBOX"/>
    <property type="match status" value="1"/>
</dbReference>
<accession>A0ABQ8AUJ5</accession>
<dbReference type="Pfam" id="PF12937">
    <property type="entry name" value="F-box-like"/>
    <property type="match status" value="1"/>
</dbReference>
<dbReference type="InterPro" id="IPR001810">
    <property type="entry name" value="F-box_dom"/>
</dbReference>
<comment type="caution">
    <text evidence="2">The sequence shown here is derived from an EMBL/GenBank/DDBJ whole genome shotgun (WGS) entry which is preliminary data.</text>
</comment>
<dbReference type="SUPFAM" id="SSF52047">
    <property type="entry name" value="RNI-like"/>
    <property type="match status" value="2"/>
</dbReference>
<organism evidence="2 3">
    <name type="scientific">Brassica napus</name>
    <name type="common">Rape</name>
    <dbReference type="NCBI Taxonomy" id="3708"/>
    <lineage>
        <taxon>Eukaryota</taxon>
        <taxon>Viridiplantae</taxon>
        <taxon>Streptophyta</taxon>
        <taxon>Embryophyta</taxon>
        <taxon>Tracheophyta</taxon>
        <taxon>Spermatophyta</taxon>
        <taxon>Magnoliopsida</taxon>
        <taxon>eudicotyledons</taxon>
        <taxon>Gunneridae</taxon>
        <taxon>Pentapetalae</taxon>
        <taxon>rosids</taxon>
        <taxon>malvids</taxon>
        <taxon>Brassicales</taxon>
        <taxon>Brassicaceae</taxon>
        <taxon>Brassiceae</taxon>
        <taxon>Brassica</taxon>
    </lineage>
</organism>
<reference evidence="2 3" key="1">
    <citation type="submission" date="2021-05" db="EMBL/GenBank/DDBJ databases">
        <title>Genome Assembly of Synthetic Allotetraploid Brassica napus Reveals Homoeologous Exchanges between Subgenomes.</title>
        <authorList>
            <person name="Davis J.T."/>
        </authorList>
    </citation>
    <scope>NUCLEOTIDE SEQUENCE [LARGE SCALE GENOMIC DNA]</scope>
    <source>
        <strain evidence="3">cv. Da-Ae</strain>
        <tissue evidence="2">Seedling</tissue>
    </source>
</reference>
<dbReference type="InterPro" id="IPR036047">
    <property type="entry name" value="F-box-like_dom_sf"/>
</dbReference>
<dbReference type="PANTHER" id="PTHR38926">
    <property type="entry name" value="F-BOX DOMAIN CONTAINING PROTEIN, EXPRESSED"/>
    <property type="match status" value="1"/>
</dbReference>
<dbReference type="CDD" id="cd22164">
    <property type="entry name" value="F-box_AtSKIP19-like"/>
    <property type="match status" value="1"/>
</dbReference>
<dbReference type="SMART" id="SM00256">
    <property type="entry name" value="FBOX"/>
    <property type="match status" value="1"/>
</dbReference>
<dbReference type="InterPro" id="IPR013101">
    <property type="entry name" value="LRR_PRU1-like"/>
</dbReference>
<gene>
    <name evidence="2" type="ORF">HID58_045742</name>
</gene>
<keyword evidence="3" id="KW-1185">Reference proteome</keyword>
<sequence length="605" mass="69310">KMASSSSLVLSSPSLTPVIKDGEYKNWAELPSELTSSILQRLSLVEILENAQKVCTSWRRVCKDPSMWRKIVMHNLGNLWYDREIMCRHVVDRSQGGLIEIEIWYFCTDSLLNYIADSSSSLRSLTLALCSQITNNGLTEALMKLPLLEELDVSFSTLSGDSLRVVGQSCPNLKTFKLNCLGDIRTANEGDDDALAIAETMPGLHNLQIFGNKLTDAGLNAIIDHCLNLEHLDLRQCFNVNIVGDLEKRCSERVKVLRRPNDSTHDYPYEEVLVFNTMRASEDGFMPNVSCYHDFEGASDNSDYDPYDVYDDPYDMWESLWLLISELDLSSSEFPEYNAFVGFVDRFLEKSCLHELKLKILKRKNNKPCVMRWVDFVARRKLIKHVDVEYIYVSRKRLEVMPVSLYVCETLLYLRLNRVFVGSLDSVSLPYLKTMRLDENMYDSDTGIESLISSCPALEDLSIVRKLDDNPLISDYFKVEPFPQFCNLSSLEAEVCLRHLDILGMLPTFLESFPNLKSIVLVDLTHSKTDMLPIALSSVPPQCLLSSLEFVEIKSRYEAEFVLMELANYFAENSVILKKLVVRWKRSKLEEDTVLWDLLSLPWRS</sequence>
<feature type="non-terminal residue" evidence="2">
    <location>
        <position position="1"/>
    </location>
</feature>
<proteinExistence type="predicted"/>
<dbReference type="PANTHER" id="PTHR38926:SF34">
    <property type="entry name" value="F-BOX DOMAIN-CONTAINING PROTEIN"/>
    <property type="match status" value="1"/>
</dbReference>
<dbReference type="InterPro" id="IPR032675">
    <property type="entry name" value="LRR_dom_sf"/>
</dbReference>
<name>A0ABQ8AUJ5_BRANA</name>
<dbReference type="Gene3D" id="1.20.1280.50">
    <property type="match status" value="1"/>
</dbReference>